<dbReference type="EMBL" id="AP028947">
    <property type="protein sequence ID" value="BET27613.1"/>
    <property type="molecule type" value="Genomic_DNA"/>
</dbReference>
<evidence type="ECO:0000313" key="1">
    <source>
        <dbReference type="EMBL" id="BET27613.1"/>
    </source>
</evidence>
<evidence type="ECO:0000313" key="2">
    <source>
        <dbReference type="Proteomes" id="UP001329151"/>
    </source>
</evidence>
<protein>
    <submittedName>
        <fullName evidence="1">Uncharacterized protein</fullName>
    </submittedName>
</protein>
<accession>A0AA86MC77</accession>
<gene>
    <name evidence="1" type="ORF">RGQ30_31140</name>
</gene>
<proteinExistence type="predicted"/>
<reference evidence="1 2" key="1">
    <citation type="submission" date="2023-10" db="EMBL/GenBank/DDBJ databases">
        <title>Complete Genome Sequence of Limnobacter thiooxidans CS-K2T, Isolated from freshwater lake sediments in Bavaria, Germany.</title>
        <authorList>
            <person name="Naruki M."/>
            <person name="Watanabe A."/>
            <person name="Warashina T."/>
            <person name="Morita T."/>
            <person name="Arakawa K."/>
        </authorList>
    </citation>
    <scope>NUCLEOTIDE SEQUENCE [LARGE SCALE GENOMIC DNA]</scope>
    <source>
        <strain evidence="1 2">CS-K2</strain>
    </source>
</reference>
<dbReference type="Proteomes" id="UP001329151">
    <property type="component" value="Chromosome"/>
</dbReference>
<dbReference type="KEGG" id="lto:RGQ30_31140"/>
<dbReference type="AlphaFoldDB" id="A0AA86MC77"/>
<keyword evidence="2" id="KW-1185">Reference proteome</keyword>
<name>A0AA86MC77_9BURK</name>
<sequence length="65" mass="7304">MDKLQAGYIHHLTGPVAQQMSLTELLQARCIYKRSVNKGETLVCGGYLRCLSRMINFPGFESLQS</sequence>
<organism evidence="1 2">
    <name type="scientific">Limnobacter thiooxidans</name>
    <dbReference type="NCBI Taxonomy" id="131080"/>
    <lineage>
        <taxon>Bacteria</taxon>
        <taxon>Pseudomonadati</taxon>
        <taxon>Pseudomonadota</taxon>
        <taxon>Betaproteobacteria</taxon>
        <taxon>Burkholderiales</taxon>
        <taxon>Burkholderiaceae</taxon>
        <taxon>Limnobacter</taxon>
    </lineage>
</organism>